<evidence type="ECO:0000313" key="25">
    <source>
        <dbReference type="RefSeq" id="XP_006022738.1"/>
    </source>
</evidence>
<keyword evidence="12 21" id="KW-0067">ATP-binding</keyword>
<dbReference type="GO" id="GO:0004382">
    <property type="term" value="F:GDP phosphatase activity"/>
    <property type="evidence" value="ECO:0007669"/>
    <property type="project" value="TreeGrafter"/>
</dbReference>
<evidence type="ECO:0000256" key="18">
    <source>
        <dbReference type="ARBA" id="ARBA00039598"/>
    </source>
</evidence>
<keyword evidence="10 22" id="KW-0378">Hydrolase</keyword>
<dbReference type="GO" id="GO:0004050">
    <property type="term" value="F:apyrase activity"/>
    <property type="evidence" value="ECO:0007669"/>
    <property type="project" value="UniProtKB-EC"/>
</dbReference>
<gene>
    <name evidence="25" type="primary">ENTPD8</name>
</gene>
<proteinExistence type="inferred from homology"/>
<dbReference type="RefSeq" id="XP_006022738.1">
    <property type="nucleotide sequence ID" value="XM_006022676.3"/>
</dbReference>
<dbReference type="Gene3D" id="3.30.420.150">
    <property type="entry name" value="Exopolyphosphatase. Domain 2"/>
    <property type="match status" value="1"/>
</dbReference>
<evidence type="ECO:0000256" key="11">
    <source>
        <dbReference type="ARBA" id="ARBA00022837"/>
    </source>
</evidence>
<dbReference type="KEGG" id="asn:102381055"/>
<keyword evidence="9 21" id="KW-0547">Nucleotide-binding</keyword>
<dbReference type="GO" id="GO:0017111">
    <property type="term" value="F:ribonucleoside triphosphate phosphatase activity"/>
    <property type="evidence" value="ECO:0007669"/>
    <property type="project" value="TreeGrafter"/>
</dbReference>
<dbReference type="GeneID" id="102381055"/>
<evidence type="ECO:0000256" key="19">
    <source>
        <dbReference type="ARBA" id="ARBA00049175"/>
    </source>
</evidence>
<dbReference type="GO" id="GO:0046872">
    <property type="term" value="F:metal ion binding"/>
    <property type="evidence" value="ECO:0007669"/>
    <property type="project" value="UniProtKB-KW"/>
</dbReference>
<organism evidence="24 25">
    <name type="scientific">Alligator sinensis</name>
    <name type="common">Chinese alligator</name>
    <dbReference type="NCBI Taxonomy" id="38654"/>
    <lineage>
        <taxon>Eukaryota</taxon>
        <taxon>Metazoa</taxon>
        <taxon>Chordata</taxon>
        <taxon>Craniata</taxon>
        <taxon>Vertebrata</taxon>
        <taxon>Euteleostomi</taxon>
        <taxon>Archelosauria</taxon>
        <taxon>Archosauria</taxon>
        <taxon>Crocodylia</taxon>
        <taxon>Alligatoridae</taxon>
        <taxon>Alligatorinae</taxon>
        <taxon>Alligator</taxon>
    </lineage>
</organism>
<dbReference type="OrthoDB" id="6372431at2759"/>
<keyword evidence="17" id="KW-0325">Glycoprotein</keyword>
<sequence length="502" mass="55881">MPWHPLRVDIRCVLAVATVLGMAALILSLVKVTDVSLPPRTKYGMVFDAGSSHTALYIYQWPADKENNTGIVSQVEACTVPGPGISSYADDPTKAGTSLKVCLDKAMTVIPAKQQKETPTYLGATAGMRLLREQNSTKADQVLAEVSKAIQEYSVDFRGARVLTGNDEGSFGWITVNYLLQTLIKFSFTGEWIHLPAADTVGALDLGGASTQIAFFPGRTIEDNSTQALFKLYGSNYSIYTHSYLCYGQNQVLKKLIASLREDNVTSISHPCYPKGYQMNITTASLYDSPCIPAPSTSAQNKTLTVVGMGMPAKCRSAIQQLFNFTACRPNKTCGFNGVYQPPERGQFYAFSGYYSVFHFLNLTSGQPLSTVNTTIWDFCYKNWKELQEEFPGQDRTYLRNYCAAGFYILTILMQGYKFDNQTWQNIHFRQQVANTDVGWSLGYMLNLTNMIPAEVPSKAKGQKFVFWIITMLIVGLLLALVLWSIVALTYQRQFANYETIL</sequence>
<evidence type="ECO:0000256" key="4">
    <source>
        <dbReference type="ARBA" id="ARBA00009283"/>
    </source>
</evidence>
<evidence type="ECO:0000256" key="17">
    <source>
        <dbReference type="ARBA" id="ARBA00023180"/>
    </source>
</evidence>
<evidence type="ECO:0000256" key="15">
    <source>
        <dbReference type="ARBA" id="ARBA00023136"/>
    </source>
</evidence>
<comment type="cofactor">
    <cofactor evidence="1">
        <name>Ca(2+)</name>
        <dbReference type="ChEBI" id="CHEBI:29108"/>
    </cofactor>
</comment>
<dbReference type="STRING" id="38654.A0A1U7RRI0"/>
<comment type="cofactor">
    <cofactor evidence="2">
        <name>Mg(2+)</name>
        <dbReference type="ChEBI" id="CHEBI:18420"/>
    </cofactor>
</comment>
<evidence type="ECO:0000256" key="22">
    <source>
        <dbReference type="RuleBase" id="RU003833"/>
    </source>
</evidence>
<keyword evidence="7 23" id="KW-0812">Transmembrane</keyword>
<evidence type="ECO:0000256" key="3">
    <source>
        <dbReference type="ARBA" id="ARBA00004651"/>
    </source>
</evidence>
<dbReference type="EC" id="3.6.1.5" evidence="5"/>
<dbReference type="FunFam" id="3.30.420.40:FF:000068">
    <property type="entry name" value="Ectonucleoside triphosphate diphosphohydrolase 1"/>
    <property type="match status" value="1"/>
</dbReference>
<keyword evidence="14 23" id="KW-1133">Transmembrane helix</keyword>
<keyword evidence="15 23" id="KW-0472">Membrane</keyword>
<dbReference type="PANTHER" id="PTHR11782:SF31">
    <property type="entry name" value="ECTONUCLEOSIDE TRIPHOSPHATE DIPHOSPHOHYDROLASE 8"/>
    <property type="match status" value="1"/>
</dbReference>
<feature type="transmembrane region" description="Helical" evidence="23">
    <location>
        <begin position="12"/>
        <end position="30"/>
    </location>
</feature>
<evidence type="ECO:0000256" key="14">
    <source>
        <dbReference type="ARBA" id="ARBA00022989"/>
    </source>
</evidence>
<dbReference type="Gene3D" id="3.30.420.40">
    <property type="match status" value="1"/>
</dbReference>
<dbReference type="InParanoid" id="A0A1U7RRI0"/>
<keyword evidence="16" id="KW-1015">Disulfide bond</keyword>
<name>A0A1U7RRI0_ALLSI</name>
<dbReference type="GO" id="GO:0005886">
    <property type="term" value="C:plasma membrane"/>
    <property type="evidence" value="ECO:0007669"/>
    <property type="project" value="UniProtKB-SubCell"/>
</dbReference>
<comment type="subcellular location">
    <subcellularLocation>
        <location evidence="3">Cell membrane</location>
        <topology evidence="3">Multi-pass membrane protein</topology>
    </subcellularLocation>
</comment>
<evidence type="ECO:0000256" key="2">
    <source>
        <dbReference type="ARBA" id="ARBA00001946"/>
    </source>
</evidence>
<evidence type="ECO:0000256" key="9">
    <source>
        <dbReference type="ARBA" id="ARBA00022741"/>
    </source>
</evidence>
<keyword evidence="6" id="KW-1003">Cell membrane</keyword>
<evidence type="ECO:0000256" key="16">
    <source>
        <dbReference type="ARBA" id="ARBA00023157"/>
    </source>
</evidence>
<evidence type="ECO:0000256" key="10">
    <source>
        <dbReference type="ARBA" id="ARBA00022801"/>
    </source>
</evidence>
<dbReference type="GO" id="GO:0009134">
    <property type="term" value="P:nucleoside diphosphate catabolic process"/>
    <property type="evidence" value="ECO:0007669"/>
    <property type="project" value="TreeGrafter"/>
</dbReference>
<evidence type="ECO:0000256" key="6">
    <source>
        <dbReference type="ARBA" id="ARBA00022475"/>
    </source>
</evidence>
<evidence type="ECO:0000256" key="13">
    <source>
        <dbReference type="ARBA" id="ARBA00022842"/>
    </source>
</evidence>
<dbReference type="InterPro" id="IPR000407">
    <property type="entry name" value="GDA1_CD39_NTPase"/>
</dbReference>
<dbReference type="PANTHER" id="PTHR11782">
    <property type="entry name" value="ADENOSINE/GUANOSINE DIPHOSPHATASE"/>
    <property type="match status" value="1"/>
</dbReference>
<evidence type="ECO:0000256" key="5">
    <source>
        <dbReference type="ARBA" id="ARBA00012148"/>
    </source>
</evidence>
<keyword evidence="8" id="KW-0479">Metal-binding</keyword>
<evidence type="ECO:0000256" key="21">
    <source>
        <dbReference type="PIRSR" id="PIRSR600407-2"/>
    </source>
</evidence>
<feature type="active site" description="Proton acceptor" evidence="20">
    <location>
        <position position="168"/>
    </location>
</feature>
<evidence type="ECO:0000256" key="23">
    <source>
        <dbReference type="SAM" id="Phobius"/>
    </source>
</evidence>
<evidence type="ECO:0000256" key="12">
    <source>
        <dbReference type="ARBA" id="ARBA00022840"/>
    </source>
</evidence>
<dbReference type="CTD" id="377841"/>
<dbReference type="AlphaFoldDB" id="A0A1U7RRI0"/>
<evidence type="ECO:0000256" key="1">
    <source>
        <dbReference type="ARBA" id="ARBA00001913"/>
    </source>
</evidence>
<keyword evidence="13" id="KW-0460">Magnesium</keyword>
<evidence type="ECO:0000256" key="20">
    <source>
        <dbReference type="PIRSR" id="PIRSR600407-1"/>
    </source>
</evidence>
<dbReference type="Proteomes" id="UP000189705">
    <property type="component" value="Unplaced"/>
</dbReference>
<dbReference type="PROSITE" id="PS01238">
    <property type="entry name" value="GDA1_CD39_NTPASE"/>
    <property type="match status" value="1"/>
</dbReference>
<feature type="binding site" evidence="21">
    <location>
        <begin position="208"/>
        <end position="212"/>
    </location>
    <ligand>
        <name>ATP</name>
        <dbReference type="ChEBI" id="CHEBI:30616"/>
    </ligand>
</feature>
<evidence type="ECO:0000256" key="7">
    <source>
        <dbReference type="ARBA" id="ARBA00022692"/>
    </source>
</evidence>
<accession>A0A1U7RRI0</accession>
<keyword evidence="11" id="KW-0106">Calcium</keyword>
<dbReference type="Pfam" id="PF01150">
    <property type="entry name" value="GDA1_CD39"/>
    <property type="match status" value="1"/>
</dbReference>
<dbReference type="eggNOG" id="KOG1386">
    <property type="taxonomic scope" value="Eukaryota"/>
</dbReference>
<keyword evidence="24" id="KW-1185">Reference proteome</keyword>
<dbReference type="GO" id="GO:0045134">
    <property type="term" value="F:UDP phosphatase activity"/>
    <property type="evidence" value="ECO:0007669"/>
    <property type="project" value="TreeGrafter"/>
</dbReference>
<reference evidence="25" key="1">
    <citation type="submission" date="2025-08" db="UniProtKB">
        <authorList>
            <consortium name="RefSeq"/>
        </authorList>
    </citation>
    <scope>IDENTIFICATION</scope>
</reference>
<evidence type="ECO:0000313" key="24">
    <source>
        <dbReference type="Proteomes" id="UP000189705"/>
    </source>
</evidence>
<comment type="catalytic activity">
    <reaction evidence="19">
        <text>a ribonucleoside 5'-triphosphate + 2 H2O = a ribonucleoside 5'-phosphate + 2 phosphate + 2 H(+)</text>
        <dbReference type="Rhea" id="RHEA:36795"/>
        <dbReference type="ChEBI" id="CHEBI:15377"/>
        <dbReference type="ChEBI" id="CHEBI:15378"/>
        <dbReference type="ChEBI" id="CHEBI:43474"/>
        <dbReference type="ChEBI" id="CHEBI:58043"/>
        <dbReference type="ChEBI" id="CHEBI:61557"/>
        <dbReference type="EC" id="3.6.1.5"/>
    </reaction>
</comment>
<feature type="transmembrane region" description="Helical" evidence="23">
    <location>
        <begin position="465"/>
        <end position="491"/>
    </location>
</feature>
<comment type="similarity">
    <text evidence="4 22">Belongs to the GDA1/CD39 NTPase family.</text>
</comment>
<evidence type="ECO:0000256" key="8">
    <source>
        <dbReference type="ARBA" id="ARBA00022723"/>
    </source>
</evidence>
<protein>
    <recommendedName>
        <fullName evidence="18">Ectonucleoside triphosphate diphosphohydrolase 8</fullName>
        <ecNumber evidence="5">3.6.1.5</ecNumber>
    </recommendedName>
</protein>
<dbReference type="GO" id="GO:0005524">
    <property type="term" value="F:ATP binding"/>
    <property type="evidence" value="ECO:0007669"/>
    <property type="project" value="UniProtKB-KW"/>
</dbReference>